<evidence type="ECO:0000256" key="3">
    <source>
        <dbReference type="ARBA" id="ARBA00023163"/>
    </source>
</evidence>
<dbReference type="Gene3D" id="1.10.10.10">
    <property type="entry name" value="Winged helix-like DNA-binding domain superfamily/Winged helix DNA-binding domain"/>
    <property type="match status" value="1"/>
</dbReference>
<proteinExistence type="predicted"/>
<comment type="caution">
    <text evidence="5">The sequence shown here is derived from an EMBL/GenBank/DDBJ whole genome shotgun (WGS) entry which is preliminary data.</text>
</comment>
<dbReference type="SUPFAM" id="SSF63520">
    <property type="entry name" value="PTS-regulatory domain, PRD"/>
    <property type="match status" value="1"/>
</dbReference>
<keyword evidence="3" id="KW-0804">Transcription</keyword>
<dbReference type="Gene3D" id="1.10.1790.10">
    <property type="entry name" value="PRD domain"/>
    <property type="match status" value="1"/>
</dbReference>
<dbReference type="InterPro" id="IPR050661">
    <property type="entry name" value="BglG_antiterminators"/>
</dbReference>
<dbReference type="Pfam" id="PF08279">
    <property type="entry name" value="HTH_11"/>
    <property type="match status" value="1"/>
</dbReference>
<dbReference type="InterPro" id="IPR013196">
    <property type="entry name" value="HTH_11"/>
</dbReference>
<organism evidence="5 6">
    <name type="scientific">Listeria rustica</name>
    <dbReference type="NCBI Taxonomy" id="2713503"/>
    <lineage>
        <taxon>Bacteria</taxon>
        <taxon>Bacillati</taxon>
        <taxon>Bacillota</taxon>
        <taxon>Bacilli</taxon>
        <taxon>Bacillales</taxon>
        <taxon>Listeriaceae</taxon>
        <taxon>Listeria</taxon>
    </lineage>
</organism>
<evidence type="ECO:0000256" key="2">
    <source>
        <dbReference type="ARBA" id="ARBA00023015"/>
    </source>
</evidence>
<keyword evidence="1" id="KW-0677">Repeat</keyword>
<dbReference type="InterPro" id="IPR036388">
    <property type="entry name" value="WH-like_DNA-bd_sf"/>
</dbReference>
<evidence type="ECO:0000259" key="4">
    <source>
        <dbReference type="PROSITE" id="PS51372"/>
    </source>
</evidence>
<evidence type="ECO:0000313" key="5">
    <source>
        <dbReference type="EMBL" id="MBA3926234.1"/>
    </source>
</evidence>
<dbReference type="InterPro" id="IPR016152">
    <property type="entry name" value="PTrfase/Anion_transptr"/>
</dbReference>
<dbReference type="SUPFAM" id="SSF55804">
    <property type="entry name" value="Phoshotransferase/anion transport protein"/>
    <property type="match status" value="1"/>
</dbReference>
<dbReference type="PROSITE" id="PS51372">
    <property type="entry name" value="PRD_2"/>
    <property type="match status" value="1"/>
</dbReference>
<dbReference type="Pfam" id="PF00874">
    <property type="entry name" value="PRD"/>
    <property type="match status" value="1"/>
</dbReference>
<feature type="domain" description="PRD" evidence="4">
    <location>
        <begin position="294"/>
        <end position="407"/>
    </location>
</feature>
<dbReference type="Proteomes" id="UP000548787">
    <property type="component" value="Unassembled WGS sequence"/>
</dbReference>
<dbReference type="AlphaFoldDB" id="A0A7W1T6C6"/>
<dbReference type="Gene3D" id="3.40.930.10">
    <property type="entry name" value="Mannitol-specific EII, Chain A"/>
    <property type="match status" value="1"/>
</dbReference>
<name>A0A7W1T6C6_9LIST</name>
<dbReference type="RefSeq" id="WP_181676423.1">
    <property type="nucleotide sequence ID" value="NZ_JABJVM010000006.1"/>
</dbReference>
<gene>
    <name evidence="5" type="ORF">HPK16_07760</name>
</gene>
<reference evidence="5 6" key="2">
    <citation type="submission" date="2020-08" db="EMBL/GenBank/DDBJ databases">
        <title>Listeria ohnekaius sp. nov. and Listeria portnoyii sp. nov. isolated from non-agricultural and natural environments.</title>
        <authorList>
            <person name="Weller D."/>
            <person name="Belias A.M."/>
            <person name="Liao J."/>
            <person name="Guo S."/>
            <person name="Orsi R.H."/>
            <person name="Wiedmann M."/>
        </authorList>
    </citation>
    <scope>NUCLEOTIDE SEQUENCE [LARGE SCALE GENOMIC DNA]</scope>
    <source>
        <strain evidence="5 6">FSL W9-0585</strain>
    </source>
</reference>
<dbReference type="EMBL" id="JABJVM010000006">
    <property type="protein sequence ID" value="MBA3926234.1"/>
    <property type="molecule type" value="Genomic_DNA"/>
</dbReference>
<accession>A0A7W1T6C6</accession>
<dbReference type="InterPro" id="IPR002178">
    <property type="entry name" value="PTS_EIIA_type-2_dom"/>
</dbReference>
<keyword evidence="2" id="KW-0805">Transcription regulation</keyword>
<keyword evidence="6" id="KW-1185">Reference proteome</keyword>
<dbReference type="InterPro" id="IPR036634">
    <property type="entry name" value="PRD_sf"/>
</dbReference>
<reference evidence="5 6" key="1">
    <citation type="submission" date="2020-05" db="EMBL/GenBank/DDBJ databases">
        <authorList>
            <person name="Carlin C.R."/>
        </authorList>
    </citation>
    <scope>NUCLEOTIDE SEQUENCE [LARGE SCALE GENOMIC DNA]</scope>
    <source>
        <strain evidence="5 6">FSL W9-0585</strain>
    </source>
</reference>
<dbReference type="GO" id="GO:0006355">
    <property type="term" value="P:regulation of DNA-templated transcription"/>
    <property type="evidence" value="ECO:0007669"/>
    <property type="project" value="InterPro"/>
</dbReference>
<sequence>MRMLHLDTNYCLFLHILSERLEISSITATANAAGLSRRMIYYYTEKLDSMFRQVNLPPVERKVGGGLLIKAQQAEQIKVWLEGRETRKYSLKTSERRQILELLILLETKKWFLRDFIEILDVSRNTIVKDIAALKTIREIHSNKARGYFMDLEERARRTQIYQAVQKMGDSGQDQAFHFLAQIADLNCDKLVLLERELRNTEQILNKQISGNDAKKLAQTMLLFARRSDAGNHPEWLFSERIIIMERLEYKAAEAMLQQLQSVFKQAVPQEEALYYGMLLLCVEKNVDVHFKSSPFEELVQLTETMVTIFEQISGIYFKLRYRIVENIQTHIKVIYYRHVFQINIHPPVLHEVSKQYKKVFGLTEKMLQMLSSNWLFQKYFTKRLTSQEIAGIALFFEEAIVKEQLKKAPDKLIIVSDYADVLNSLLETQLKQLLPEMVLEGIFTTDMAPFLTQKINFCITTDMHYIHMTGQTIYVGAVLSEEDKKRLFNVKKTPDKMMGRRDKLRKLLYNSNSNGVPDEALLDQVELLYSDEERSVVHSELATLADFRQEELFFEQRKVTSFSEVLTQIAKPLLDRKWIKTEYVAQIERDICERKRLLFLFRGVLLLHTDYREGSFQPGVSMLYVKEAFFIDGEAVHLFILLSTEEKMTHVPLLFELDVLLNSPFLMHLESGVGLFEAFQMSVEG</sequence>
<protein>
    <submittedName>
        <fullName evidence="5">PRD domain-containing protein</fullName>
    </submittedName>
</protein>
<evidence type="ECO:0000313" key="6">
    <source>
        <dbReference type="Proteomes" id="UP000548787"/>
    </source>
</evidence>
<dbReference type="InterPro" id="IPR011608">
    <property type="entry name" value="PRD"/>
</dbReference>
<dbReference type="PANTHER" id="PTHR30185:SF18">
    <property type="entry name" value="TRANSCRIPTIONAL REGULATOR MTLR"/>
    <property type="match status" value="1"/>
</dbReference>
<evidence type="ECO:0000256" key="1">
    <source>
        <dbReference type="ARBA" id="ARBA00022737"/>
    </source>
</evidence>
<dbReference type="PANTHER" id="PTHR30185">
    <property type="entry name" value="CRYPTIC BETA-GLUCOSIDE BGL OPERON ANTITERMINATOR"/>
    <property type="match status" value="1"/>
</dbReference>
<dbReference type="Pfam" id="PF00359">
    <property type="entry name" value="PTS_EIIA_2"/>
    <property type="match status" value="1"/>
</dbReference>